<dbReference type="OrthoDB" id="9808822at2"/>
<dbReference type="RefSeq" id="WP_085828159.1">
    <property type="nucleotide sequence ID" value="NZ_FWFJ01000041.1"/>
</dbReference>
<protein>
    <submittedName>
        <fullName evidence="9">Putative metal chaperone YciC</fullName>
    </submittedName>
</protein>
<evidence type="ECO:0000259" key="8">
    <source>
        <dbReference type="SMART" id="SM00833"/>
    </source>
</evidence>
<dbReference type="EMBL" id="FWFJ01000041">
    <property type="protein sequence ID" value="SLN68499.1"/>
    <property type="molecule type" value="Genomic_DNA"/>
</dbReference>
<comment type="similarity">
    <text evidence="4">Belongs to the SIMIBI class G3E GTPase family. ZNG1 subfamily.</text>
</comment>
<feature type="domain" description="CobW C-terminal" evidence="8">
    <location>
        <begin position="276"/>
        <end position="366"/>
    </location>
</feature>
<reference evidence="10" key="1">
    <citation type="submission" date="2017-03" db="EMBL/GenBank/DDBJ databases">
        <authorList>
            <person name="Rodrigo-Torres L."/>
            <person name="Arahal R.D."/>
            <person name="Lucena T."/>
        </authorList>
    </citation>
    <scope>NUCLEOTIDE SEQUENCE [LARGE SCALE GENOMIC DNA]</scope>
    <source>
        <strain evidence="10">CECT 8370</strain>
    </source>
</reference>
<evidence type="ECO:0000256" key="2">
    <source>
        <dbReference type="ARBA" id="ARBA00022801"/>
    </source>
</evidence>
<dbReference type="InterPro" id="IPR027417">
    <property type="entry name" value="P-loop_NTPase"/>
</dbReference>
<feature type="region of interest" description="Disordered" evidence="7">
    <location>
        <begin position="234"/>
        <end position="271"/>
    </location>
</feature>
<dbReference type="PANTHER" id="PTHR13748:SF62">
    <property type="entry name" value="COBW DOMAIN-CONTAINING PROTEIN"/>
    <property type="match status" value="1"/>
</dbReference>
<dbReference type="InterPro" id="IPR011629">
    <property type="entry name" value="CobW-like_C"/>
</dbReference>
<dbReference type="Gene3D" id="3.30.1220.10">
    <property type="entry name" value="CobW-like, C-terminal domain"/>
    <property type="match status" value="1"/>
</dbReference>
<dbReference type="PANTHER" id="PTHR13748">
    <property type="entry name" value="COBW-RELATED"/>
    <property type="match status" value="1"/>
</dbReference>
<dbReference type="GO" id="GO:0016787">
    <property type="term" value="F:hydrolase activity"/>
    <property type="evidence" value="ECO:0007669"/>
    <property type="project" value="UniProtKB-KW"/>
</dbReference>
<evidence type="ECO:0000313" key="9">
    <source>
        <dbReference type="EMBL" id="SLN68499.1"/>
    </source>
</evidence>
<dbReference type="SMART" id="SM00833">
    <property type="entry name" value="CobW_C"/>
    <property type="match status" value="1"/>
</dbReference>
<gene>
    <name evidence="9" type="primary">yciC</name>
    <name evidence="9" type="ORF">ROG8370_03211</name>
</gene>
<keyword evidence="1" id="KW-0547">Nucleotide-binding</keyword>
<comment type="catalytic activity">
    <reaction evidence="6">
        <text>GTP + H2O = GDP + phosphate + H(+)</text>
        <dbReference type="Rhea" id="RHEA:19669"/>
        <dbReference type="ChEBI" id="CHEBI:15377"/>
        <dbReference type="ChEBI" id="CHEBI:15378"/>
        <dbReference type="ChEBI" id="CHEBI:37565"/>
        <dbReference type="ChEBI" id="CHEBI:43474"/>
        <dbReference type="ChEBI" id="CHEBI:58189"/>
    </reaction>
    <physiologicalReaction direction="left-to-right" evidence="6">
        <dbReference type="Rhea" id="RHEA:19670"/>
    </physiologicalReaction>
</comment>
<name>A0A1X7A240_9RHOB</name>
<accession>A0A1X7A240</accession>
<dbReference type="Pfam" id="PF02492">
    <property type="entry name" value="cobW"/>
    <property type="match status" value="1"/>
</dbReference>
<evidence type="ECO:0000313" key="10">
    <source>
        <dbReference type="Proteomes" id="UP000194012"/>
    </source>
</evidence>
<dbReference type="GO" id="GO:0000166">
    <property type="term" value="F:nucleotide binding"/>
    <property type="evidence" value="ECO:0007669"/>
    <property type="project" value="UniProtKB-KW"/>
</dbReference>
<evidence type="ECO:0000256" key="3">
    <source>
        <dbReference type="ARBA" id="ARBA00023186"/>
    </source>
</evidence>
<keyword evidence="3" id="KW-0143">Chaperone</keyword>
<dbReference type="NCBIfam" id="TIGR02475">
    <property type="entry name" value="CobW"/>
    <property type="match status" value="1"/>
</dbReference>
<dbReference type="InterPro" id="IPR003495">
    <property type="entry name" value="CobW/HypB/UreG_nucleotide-bd"/>
</dbReference>
<dbReference type="Pfam" id="PF07683">
    <property type="entry name" value="CobW_C"/>
    <property type="match status" value="1"/>
</dbReference>
<sequence length="366" mass="39841">MPAKIPATVVTGFLGAGKTTLIRHMLQNAGGRRIALIINEFGDLGVDGDILKGCGIEGCAEDDVMELSNGCICCTVAEDFIPTMQKLLDRENAPDHIVIETSGLALPQPLVRAFNWPEISTRVTVDGVVTVVDGKAVTEGRFAHDVAAVDAQRKLDENLDHETPLSELFEDQMACADMIVINKSDLLDAVEMTALVTRLRSDSRDGVQVVTSTMGALPIDVLLGQGIGAEDDMESRHEVHHHHHHHDHDDDHDDDHHDDDDHDHDHHHHDHDHDAFESFVVSRSEIADPAGFAAQVADVIRAHDILRLKGFAAVTGKPMRLTLQAVGPRVDTYFDQPFGTAPRETRLVVIGQAGLDRAAIEAALCA</sequence>
<keyword evidence="2" id="KW-0378">Hydrolase</keyword>
<evidence type="ECO:0000256" key="1">
    <source>
        <dbReference type="ARBA" id="ARBA00022741"/>
    </source>
</evidence>
<evidence type="ECO:0000256" key="4">
    <source>
        <dbReference type="ARBA" id="ARBA00034320"/>
    </source>
</evidence>
<dbReference type="SUPFAM" id="SSF52540">
    <property type="entry name" value="P-loop containing nucleoside triphosphate hydrolases"/>
    <property type="match status" value="1"/>
</dbReference>
<dbReference type="SUPFAM" id="SSF90002">
    <property type="entry name" value="Hypothetical protein YjiA, C-terminal domain"/>
    <property type="match status" value="1"/>
</dbReference>
<comment type="function">
    <text evidence="5">Zinc chaperone that directly transfers zinc cofactor to target proteins, thereby activating them. Zinc is transferred from the CXCC motif in the GTPase domain to the zinc binding site in target proteins in a process requiring GTP hydrolysis.</text>
</comment>
<dbReference type="InterPro" id="IPR012824">
    <property type="entry name" value="CobW"/>
</dbReference>
<evidence type="ECO:0000256" key="6">
    <source>
        <dbReference type="ARBA" id="ARBA00049117"/>
    </source>
</evidence>
<evidence type="ECO:0000256" key="7">
    <source>
        <dbReference type="SAM" id="MobiDB-lite"/>
    </source>
</evidence>
<dbReference type="Proteomes" id="UP000194012">
    <property type="component" value="Unassembled WGS sequence"/>
</dbReference>
<keyword evidence="10" id="KW-1185">Reference proteome</keyword>
<dbReference type="InterPro" id="IPR036627">
    <property type="entry name" value="CobW-likC_sf"/>
</dbReference>
<dbReference type="Gene3D" id="3.40.50.300">
    <property type="entry name" value="P-loop containing nucleotide triphosphate hydrolases"/>
    <property type="match status" value="1"/>
</dbReference>
<feature type="compositionally biased region" description="Acidic residues" evidence="7">
    <location>
        <begin position="250"/>
        <end position="262"/>
    </location>
</feature>
<dbReference type="GO" id="GO:0005737">
    <property type="term" value="C:cytoplasm"/>
    <property type="evidence" value="ECO:0007669"/>
    <property type="project" value="TreeGrafter"/>
</dbReference>
<dbReference type="InterPro" id="IPR051316">
    <property type="entry name" value="Zinc-reg_GTPase_activator"/>
</dbReference>
<dbReference type="CDD" id="cd03112">
    <property type="entry name" value="CobW-like"/>
    <property type="match status" value="1"/>
</dbReference>
<dbReference type="AlphaFoldDB" id="A0A1X7A240"/>
<proteinExistence type="inferred from homology"/>
<organism evidence="9 10">
    <name type="scientific">Roseovarius gaetbuli</name>
    <dbReference type="NCBI Taxonomy" id="1356575"/>
    <lineage>
        <taxon>Bacteria</taxon>
        <taxon>Pseudomonadati</taxon>
        <taxon>Pseudomonadota</taxon>
        <taxon>Alphaproteobacteria</taxon>
        <taxon>Rhodobacterales</taxon>
        <taxon>Roseobacteraceae</taxon>
        <taxon>Roseovarius</taxon>
    </lineage>
</organism>
<dbReference type="GO" id="GO:0009236">
    <property type="term" value="P:cobalamin biosynthetic process"/>
    <property type="evidence" value="ECO:0007669"/>
    <property type="project" value="InterPro"/>
</dbReference>
<evidence type="ECO:0000256" key="5">
    <source>
        <dbReference type="ARBA" id="ARBA00045658"/>
    </source>
</evidence>